<sequence length="325" mass="36622">MKVSLQAFMANLIDYAGLFPPTSLPLDEAIRNYAVYRSEKDAWMLGPFIIPISQLEKLAPYVSLFSRELPLSLSVIGRKSAKEDDWQRGLQEDLALVEAFRQRHGDCVKIGTLEQLLPPIELEQELLEAFATETARHNLNTFCELAAPLDVDWEVNLLKTLDCIAAHNEQHNSQLGFKLRTGGVSAEMFPLPAQVASAIIGCRDRGIAMKFTAGLHHPIRMYRDEVGTRMHGFLNVFTAGMAAYVHHLDVVETTQILADEDPNHFSFTTEALSWRDLVVKASAIEEVREKLLCSYGCCSFDEPRQDLKELGILYTEDDLSEKVFY</sequence>
<dbReference type="Proteomes" id="UP001596109">
    <property type="component" value="Unassembled WGS sequence"/>
</dbReference>
<name>A0ABW0TJS3_9BACL</name>
<dbReference type="RefSeq" id="WP_381433044.1">
    <property type="nucleotide sequence ID" value="NZ_JBHSNO010000005.1"/>
</dbReference>
<gene>
    <name evidence="1" type="ORF">ACFPRA_09100</name>
</gene>
<dbReference type="EMBL" id="JBHSNO010000005">
    <property type="protein sequence ID" value="MFC5589043.1"/>
    <property type="molecule type" value="Genomic_DNA"/>
</dbReference>
<keyword evidence="2" id="KW-1185">Reference proteome</keyword>
<accession>A0ABW0TJS3</accession>
<comment type="caution">
    <text evidence="1">The sequence shown here is derived from an EMBL/GenBank/DDBJ whole genome shotgun (WGS) entry which is preliminary data.</text>
</comment>
<evidence type="ECO:0000313" key="1">
    <source>
        <dbReference type="EMBL" id="MFC5589043.1"/>
    </source>
</evidence>
<reference evidence="2" key="1">
    <citation type="journal article" date="2019" name="Int. J. Syst. Evol. Microbiol.">
        <title>The Global Catalogue of Microorganisms (GCM) 10K type strain sequencing project: providing services to taxonomists for standard genome sequencing and annotation.</title>
        <authorList>
            <consortium name="The Broad Institute Genomics Platform"/>
            <consortium name="The Broad Institute Genome Sequencing Center for Infectious Disease"/>
            <person name="Wu L."/>
            <person name="Ma J."/>
        </authorList>
    </citation>
    <scope>NUCLEOTIDE SEQUENCE [LARGE SCALE GENOMIC DNA]</scope>
    <source>
        <strain evidence="2">CGMCC 4.1434</strain>
    </source>
</reference>
<protein>
    <submittedName>
        <fullName evidence="1">Uncharacterized protein</fullName>
    </submittedName>
</protein>
<organism evidence="1 2">
    <name type="scientific">Sporosarcina soli</name>
    <dbReference type="NCBI Taxonomy" id="334736"/>
    <lineage>
        <taxon>Bacteria</taxon>
        <taxon>Bacillati</taxon>
        <taxon>Bacillota</taxon>
        <taxon>Bacilli</taxon>
        <taxon>Bacillales</taxon>
        <taxon>Caryophanaceae</taxon>
        <taxon>Sporosarcina</taxon>
    </lineage>
</organism>
<evidence type="ECO:0000313" key="2">
    <source>
        <dbReference type="Proteomes" id="UP001596109"/>
    </source>
</evidence>
<proteinExistence type="predicted"/>